<organism evidence="1">
    <name type="scientific">Clandestinovirus</name>
    <dbReference type="NCBI Taxonomy" id="2831644"/>
    <lineage>
        <taxon>Viruses</taxon>
    </lineage>
</organism>
<proteinExistence type="predicted"/>
<dbReference type="EMBL" id="MZ420154">
    <property type="protein sequence ID" value="QYA18511.1"/>
    <property type="molecule type" value="Genomic_DNA"/>
</dbReference>
<evidence type="ECO:0000313" key="1">
    <source>
        <dbReference type="EMBL" id="QYA18511.1"/>
    </source>
</evidence>
<name>A0A8F8KP60_9VIRU</name>
<sequence length="239" mass="27145">MGNAPTGKTTWFAHCSSFAVPLEFGNRVIVKHGDPPAELEPEASENPHVYYVNEEKYNAWKQGIITSIIDEYNEKLHDDLNSANANLNNFVATIQPGLLTPLCFAVVPYDTVMKLTSVKWAFPPEETFKGEDMLFTVWPVIVKNEDGEGTQTKPSESEPKPTLVYTLYPLNLSMIPESYIDSETCDFKKQWMLFVKAHHEQLKPILSHKRNNGVFTFVVRSCMPEEDTTKFEGEHDVDI</sequence>
<reference evidence="1" key="1">
    <citation type="submission" date="2021-06" db="EMBL/GenBank/DDBJ databases">
        <authorList>
            <person name="Rolland C."/>
        </authorList>
    </citation>
    <scope>NUCLEOTIDE SEQUENCE</scope>
    <source>
        <strain evidence="1">347.936635</strain>
    </source>
</reference>
<protein>
    <submittedName>
        <fullName evidence="1">Uncharacterized protein</fullName>
    </submittedName>
</protein>
<accession>A0A8F8KP60</accession>
<gene>
    <name evidence="1" type="ORF">KOM_12_242</name>
</gene>